<proteinExistence type="predicted"/>
<evidence type="ECO:0000313" key="2">
    <source>
        <dbReference type="Proteomes" id="UP001055247"/>
    </source>
</evidence>
<evidence type="ECO:0000313" key="1">
    <source>
        <dbReference type="EMBL" id="GJD89388.1"/>
    </source>
</evidence>
<accession>A0AAV4ZND3</accession>
<dbReference type="AlphaFoldDB" id="A0AAV4ZND3"/>
<comment type="caution">
    <text evidence="1">The sequence shown here is derived from an EMBL/GenBank/DDBJ whole genome shotgun (WGS) entry which is preliminary data.</text>
</comment>
<dbReference type="Gene3D" id="3.40.50.300">
    <property type="entry name" value="P-loop containing nucleotide triphosphate hydrolases"/>
    <property type="match status" value="1"/>
</dbReference>
<sequence length="637" mass="68431">MHATSEPGGLSELLRTCARLCARRDELVALEAATCGEVALAKGRQLMRPGIESFIERLQADAHRRNVGSYEALLSLIAREVVPTAGEVGLELGVKRSLPALDIFVRKPEGGRSDIYEDQGGALTNAVSTGLRLIAAVKSGRRKIVVFDETDCWIKPERVRSYLEVVHQTARELSLQTILISHHDPAFLPEGVHLARVEGIPDSPEGVRIENDPRRHAWTDDEPGMRYIRMRNVQSHVDAVLHLCPGVTGVCGDNNLGKSIVNRALRAVFHGEGREGLVRDRGAAEAVVEIGLEHGRILRYVRRLKGNPIQCWTLLEPDGTVHEGCDAGGRDVPAWVAEKVGIADDEHHFQRQKLPTFLLDRGPADRASVLSIGRESELIRVMQDLQKADVTADARTVREGERTVAALRERIARLSSALALEVDCAALVGRAEAVQREAETLRGMERDAAALVAARTRSAVRSAAVAVHARLPEADAADEALAALAETAACDEAARSMAGLRARASALRERARLLATLPDDVPALEDGSACEALVRGMLAARVRAYLTSVGAWVGSGLAEAPELGTAADAAADLERLRQARRTALAAHEDLAALRTKLVENERACAAAIQSLGGLCPTCGAGLGDASHFLAHDIEDAA</sequence>
<keyword evidence="2" id="KW-1185">Reference proteome</keyword>
<protein>
    <recommendedName>
        <fullName evidence="3">Rad50/SbcC-type AAA domain-containing protein</fullName>
    </recommendedName>
</protein>
<dbReference type="EMBL" id="BPQO01000011">
    <property type="protein sequence ID" value="GJD89388.1"/>
    <property type="molecule type" value="Genomic_DNA"/>
</dbReference>
<evidence type="ECO:0008006" key="3">
    <source>
        <dbReference type="Google" id="ProtNLM"/>
    </source>
</evidence>
<gene>
    <name evidence="1" type="ORF">BHAOGJBA_2915</name>
</gene>
<dbReference type="Proteomes" id="UP001055247">
    <property type="component" value="Unassembled WGS sequence"/>
</dbReference>
<organism evidence="1 2">
    <name type="scientific">Methylobacterium hispanicum</name>
    <dbReference type="NCBI Taxonomy" id="270350"/>
    <lineage>
        <taxon>Bacteria</taxon>
        <taxon>Pseudomonadati</taxon>
        <taxon>Pseudomonadota</taxon>
        <taxon>Alphaproteobacteria</taxon>
        <taxon>Hyphomicrobiales</taxon>
        <taxon>Methylobacteriaceae</taxon>
        <taxon>Methylobacterium</taxon>
    </lineage>
</organism>
<name>A0AAV4ZND3_9HYPH</name>
<dbReference type="SUPFAM" id="SSF52540">
    <property type="entry name" value="P-loop containing nucleoside triphosphate hydrolases"/>
    <property type="match status" value="1"/>
</dbReference>
<dbReference type="InterPro" id="IPR027417">
    <property type="entry name" value="P-loop_NTPase"/>
</dbReference>
<reference evidence="1" key="2">
    <citation type="submission" date="2021-08" db="EMBL/GenBank/DDBJ databases">
        <authorList>
            <person name="Tani A."/>
            <person name="Ola A."/>
            <person name="Ogura Y."/>
            <person name="Katsura K."/>
            <person name="Hayashi T."/>
        </authorList>
    </citation>
    <scope>NUCLEOTIDE SEQUENCE</scope>
    <source>
        <strain evidence="1">DSM 16372</strain>
    </source>
</reference>
<dbReference type="RefSeq" id="WP_238230213.1">
    <property type="nucleotide sequence ID" value="NZ_BPQO01000011.1"/>
</dbReference>
<reference evidence="1" key="1">
    <citation type="journal article" date="2016" name="Front. Microbiol.">
        <title>Genome Sequence of the Piezophilic, Mesophilic Sulfate-Reducing Bacterium Desulfovibrio indicus J2T.</title>
        <authorList>
            <person name="Cao J."/>
            <person name="Maignien L."/>
            <person name="Shao Z."/>
            <person name="Alain K."/>
            <person name="Jebbar M."/>
        </authorList>
    </citation>
    <scope>NUCLEOTIDE SEQUENCE</scope>
    <source>
        <strain evidence="1">DSM 16372</strain>
    </source>
</reference>